<reference evidence="1" key="1">
    <citation type="submission" date="2021-11" db="EMBL/GenBank/DDBJ databases">
        <title>Description of novel Flavobacterium species.</title>
        <authorList>
            <person name="Saticioglu I.B."/>
            <person name="Ay H."/>
            <person name="Altun S."/>
            <person name="Duman M."/>
        </authorList>
    </citation>
    <scope>NUCLEOTIDE SEQUENCE</scope>
    <source>
        <strain evidence="1">F-65</strain>
    </source>
</reference>
<protein>
    <recommendedName>
        <fullName evidence="3">NUMOD3 motif-containing protein</fullName>
    </recommendedName>
</protein>
<name>A0ABS8MYR1_9FLAO</name>
<keyword evidence="2" id="KW-1185">Reference proteome</keyword>
<accession>A0ABS8MYR1</accession>
<evidence type="ECO:0000313" key="1">
    <source>
        <dbReference type="EMBL" id="MCC9073893.1"/>
    </source>
</evidence>
<sequence length="96" mass="10895">MKKRVSSTKHVEAQNLLNKPGTKVQYINVDFGTATSASDKNNILRHYENREAQKEIKKGQKLNNNTGIQDSKKRKAVEDLIDLEGAKANKRRITCK</sequence>
<dbReference type="RefSeq" id="WP_229990799.1">
    <property type="nucleotide sequence ID" value="NZ_JAJJMO010000001.1"/>
</dbReference>
<organism evidence="1 2">
    <name type="scientific">Flavobacterium pisciphilum</name>
    <dbReference type="NCBI Taxonomy" id="2893755"/>
    <lineage>
        <taxon>Bacteria</taxon>
        <taxon>Pseudomonadati</taxon>
        <taxon>Bacteroidota</taxon>
        <taxon>Flavobacteriia</taxon>
        <taxon>Flavobacteriales</taxon>
        <taxon>Flavobacteriaceae</taxon>
        <taxon>Flavobacterium</taxon>
    </lineage>
</organism>
<gene>
    <name evidence="1" type="ORF">LNQ49_20115</name>
</gene>
<evidence type="ECO:0000313" key="2">
    <source>
        <dbReference type="Proteomes" id="UP001430919"/>
    </source>
</evidence>
<proteinExistence type="predicted"/>
<comment type="caution">
    <text evidence="1">The sequence shown here is derived from an EMBL/GenBank/DDBJ whole genome shotgun (WGS) entry which is preliminary data.</text>
</comment>
<dbReference type="Proteomes" id="UP001430919">
    <property type="component" value="Unassembled WGS sequence"/>
</dbReference>
<evidence type="ECO:0008006" key="3">
    <source>
        <dbReference type="Google" id="ProtNLM"/>
    </source>
</evidence>
<dbReference type="EMBL" id="JAJJMO010000001">
    <property type="protein sequence ID" value="MCC9073893.1"/>
    <property type="molecule type" value="Genomic_DNA"/>
</dbReference>